<comment type="caution">
    <text evidence="3">The sequence shown here is derived from an EMBL/GenBank/DDBJ whole genome shotgun (WGS) entry which is preliminary data.</text>
</comment>
<evidence type="ECO:0000259" key="2">
    <source>
        <dbReference type="Pfam" id="PF07727"/>
    </source>
</evidence>
<feature type="compositionally biased region" description="Polar residues" evidence="1">
    <location>
        <begin position="231"/>
        <end position="241"/>
    </location>
</feature>
<evidence type="ECO:0000313" key="4">
    <source>
        <dbReference type="Proteomes" id="UP001231189"/>
    </source>
</evidence>
<reference evidence="3" key="1">
    <citation type="submission" date="2023-07" db="EMBL/GenBank/DDBJ databases">
        <title>A chromosome-level genome assembly of Lolium multiflorum.</title>
        <authorList>
            <person name="Chen Y."/>
            <person name="Copetti D."/>
            <person name="Kolliker R."/>
            <person name="Studer B."/>
        </authorList>
    </citation>
    <scope>NUCLEOTIDE SEQUENCE</scope>
    <source>
        <strain evidence="3">02402/16</strain>
        <tissue evidence="3">Leaf</tissue>
    </source>
</reference>
<dbReference type="InterPro" id="IPR013103">
    <property type="entry name" value="RVT_2"/>
</dbReference>
<dbReference type="Pfam" id="PF14223">
    <property type="entry name" value="Retrotran_gag_2"/>
    <property type="match status" value="1"/>
</dbReference>
<feature type="region of interest" description="Disordered" evidence="1">
    <location>
        <begin position="223"/>
        <end position="291"/>
    </location>
</feature>
<feature type="region of interest" description="Disordered" evidence="1">
    <location>
        <begin position="1"/>
        <end position="24"/>
    </location>
</feature>
<evidence type="ECO:0000313" key="3">
    <source>
        <dbReference type="EMBL" id="KAK1615934.1"/>
    </source>
</evidence>
<dbReference type="PANTHER" id="PTHR47481">
    <property type="match status" value="1"/>
</dbReference>
<sequence length="734" mass="79291">MTTSTQSSTVSTSISSTSPTQMPSLPSLCSSITVQLDRENYLLWKAQVVPTLHSYELIGYIDGTCTAPPKTIPAAEANAEPVPNPAYAEWFRRDQLVLSALLASLTPETIGQVLFLPTAVQVWATLANMFASRSKARMVQLRTQLGNTEKKEKSMSEYFHFMKNLADTMASIGYPIGEEETASYILAGLGERYDSLVTSITVSDNLTLDDLYAHLVSYETRTGPAPASPVQEFSYSGNNTMRGGRGFGRGGRGRGRGHPGGQGGRDGGYRGDGGRGDGAGRGNGGGRGREKSTCQICGTYGHDALRCYSRFDHNIQPTTRSTAHASAPSSSNSEYYSVDPNWYMDSGATDHMTADLERLTTHDRYKGNDQVHVANGSAHDHVPSTEFSHPPPPHSDVPTLSPTEITAALRDLTTVVQEIRLFLADPYGAARAGALPLSLPPPPDIGLLSRRRCPSSPGRAIPRAGVLFSGSRPPSSPDATTISSRRHPRHRRTVLTDAIPCSGQQQESPCRHQHRSSRAPPTPSSLSAMWETLPRALHRHRRDALPPASPGAPTSSASPPATPGSATDSLEPSSRDSTSLESAPPSADGNEPNPDDRHAPGPSHQMRTRQRAGVVRPVKLFDGIVRYDATKRSFLAVAEPGNLADALATPEWRSTMNDEHAALLKNATWRLVPPPIGHNIVGCKWIYKIKQKPDGTVDRYKARLVAQGFSQRFGVDYADTFSPVVKPTITCFFG</sequence>
<feature type="region of interest" description="Disordered" evidence="1">
    <location>
        <begin position="451"/>
        <end position="527"/>
    </location>
</feature>
<evidence type="ECO:0000256" key="1">
    <source>
        <dbReference type="SAM" id="MobiDB-lite"/>
    </source>
</evidence>
<feature type="compositionally biased region" description="Basic residues" evidence="1">
    <location>
        <begin position="484"/>
        <end position="493"/>
    </location>
</feature>
<feature type="region of interest" description="Disordered" evidence="1">
    <location>
        <begin position="374"/>
        <end position="398"/>
    </location>
</feature>
<accession>A0AAD8VQX2</accession>
<keyword evidence="4" id="KW-1185">Reference proteome</keyword>
<feature type="compositionally biased region" description="Polar residues" evidence="1">
    <location>
        <begin position="568"/>
        <end position="581"/>
    </location>
</feature>
<dbReference type="PANTHER" id="PTHR47481:SF22">
    <property type="entry name" value="RETROTRANSPOSON GAG DOMAIN-CONTAINING PROTEIN"/>
    <property type="match status" value="1"/>
</dbReference>
<dbReference type="EMBL" id="JAUUTY010000006">
    <property type="protein sequence ID" value="KAK1615934.1"/>
    <property type="molecule type" value="Genomic_DNA"/>
</dbReference>
<name>A0AAD8VQX2_LOLMU</name>
<dbReference type="Pfam" id="PF07727">
    <property type="entry name" value="RVT_2"/>
    <property type="match status" value="1"/>
</dbReference>
<feature type="compositionally biased region" description="Gly residues" evidence="1">
    <location>
        <begin position="276"/>
        <end position="286"/>
    </location>
</feature>
<gene>
    <name evidence="3" type="ORF">QYE76_021451</name>
</gene>
<dbReference type="Proteomes" id="UP001231189">
    <property type="component" value="Unassembled WGS sequence"/>
</dbReference>
<feature type="region of interest" description="Disordered" evidence="1">
    <location>
        <begin position="542"/>
        <end position="614"/>
    </location>
</feature>
<feature type="compositionally biased region" description="Low complexity" evidence="1">
    <location>
        <begin position="551"/>
        <end position="567"/>
    </location>
</feature>
<dbReference type="AlphaFoldDB" id="A0AAD8VQX2"/>
<protein>
    <recommendedName>
        <fullName evidence="2">Reverse transcriptase Ty1/copia-type domain-containing protein</fullName>
    </recommendedName>
</protein>
<proteinExistence type="predicted"/>
<organism evidence="3 4">
    <name type="scientific">Lolium multiflorum</name>
    <name type="common">Italian ryegrass</name>
    <name type="synonym">Lolium perenne subsp. multiflorum</name>
    <dbReference type="NCBI Taxonomy" id="4521"/>
    <lineage>
        <taxon>Eukaryota</taxon>
        <taxon>Viridiplantae</taxon>
        <taxon>Streptophyta</taxon>
        <taxon>Embryophyta</taxon>
        <taxon>Tracheophyta</taxon>
        <taxon>Spermatophyta</taxon>
        <taxon>Magnoliopsida</taxon>
        <taxon>Liliopsida</taxon>
        <taxon>Poales</taxon>
        <taxon>Poaceae</taxon>
        <taxon>BOP clade</taxon>
        <taxon>Pooideae</taxon>
        <taxon>Poodae</taxon>
        <taxon>Poeae</taxon>
        <taxon>Poeae Chloroplast Group 2 (Poeae type)</taxon>
        <taxon>Loliodinae</taxon>
        <taxon>Loliinae</taxon>
        <taxon>Lolium</taxon>
    </lineage>
</organism>
<feature type="domain" description="Reverse transcriptase Ty1/copia-type" evidence="2">
    <location>
        <begin position="666"/>
        <end position="726"/>
    </location>
</feature>